<reference evidence="1 2" key="1">
    <citation type="submission" date="2013-01" db="EMBL/GenBank/DDBJ databases">
        <title>Whole genome shotgun sequence of Gordonia soli NBRC 108243.</title>
        <authorList>
            <person name="Isaki-Nakamura S."/>
            <person name="Hosoyama A."/>
            <person name="Tsuchikane K."/>
            <person name="Ando Y."/>
            <person name="Baba S."/>
            <person name="Ohji S."/>
            <person name="Hamada M."/>
            <person name="Tamura T."/>
            <person name="Yamazoe A."/>
            <person name="Yamazaki S."/>
            <person name="Fujita N."/>
        </authorList>
    </citation>
    <scope>NUCLEOTIDE SEQUENCE [LARGE SCALE GENOMIC DNA]</scope>
    <source>
        <strain evidence="1 2">NBRC 108243</strain>
    </source>
</reference>
<dbReference type="Gene3D" id="1.20.5.340">
    <property type="match status" value="1"/>
</dbReference>
<accession>M0QRG0</accession>
<evidence type="ECO:0000313" key="1">
    <source>
        <dbReference type="EMBL" id="GAC70901.1"/>
    </source>
</evidence>
<protein>
    <recommendedName>
        <fullName evidence="3">ATPase</fullName>
    </recommendedName>
</protein>
<keyword evidence="2" id="KW-1185">Reference proteome</keyword>
<organism evidence="1 2">
    <name type="scientific">Gordonia soli NBRC 108243</name>
    <dbReference type="NCBI Taxonomy" id="1223545"/>
    <lineage>
        <taxon>Bacteria</taxon>
        <taxon>Bacillati</taxon>
        <taxon>Actinomycetota</taxon>
        <taxon>Actinomycetes</taxon>
        <taxon>Mycobacteriales</taxon>
        <taxon>Gordoniaceae</taxon>
        <taxon>Gordonia</taxon>
    </lineage>
</organism>
<dbReference type="STRING" id="1223545.GS4_43_00270"/>
<dbReference type="Proteomes" id="UP000011666">
    <property type="component" value="Unassembled WGS sequence"/>
</dbReference>
<gene>
    <name evidence="1" type="ORF">GS4_43_00270</name>
</gene>
<evidence type="ECO:0000313" key="2">
    <source>
        <dbReference type="Proteomes" id="UP000011666"/>
    </source>
</evidence>
<evidence type="ECO:0008006" key="3">
    <source>
        <dbReference type="Google" id="ProtNLM"/>
    </source>
</evidence>
<comment type="caution">
    <text evidence="1">The sequence shown here is derived from an EMBL/GenBank/DDBJ whole genome shotgun (WGS) entry which is preliminary data.</text>
</comment>
<dbReference type="RefSeq" id="WP_007625348.1">
    <property type="nucleotide sequence ID" value="NZ_BANX01000043.1"/>
</dbReference>
<dbReference type="eggNOG" id="ENOG5033YR1">
    <property type="taxonomic scope" value="Bacteria"/>
</dbReference>
<dbReference type="EMBL" id="BANX01000043">
    <property type="protein sequence ID" value="GAC70901.1"/>
    <property type="molecule type" value="Genomic_DNA"/>
</dbReference>
<name>M0QRG0_9ACTN</name>
<proteinExistence type="predicted"/>
<dbReference type="OrthoDB" id="4479510at2"/>
<dbReference type="AlphaFoldDB" id="M0QRG0"/>
<sequence length="132" mass="13992">MADKGTDAADRPPERQRIRKLAQAALNADVTVEQVDTILAGMGGALTDLDRTLGDLDSTIDTFDATLTRLSTTLDRVDATAERMAGVVERLERVVGRVERLVGIGETAMRPLGAIESAGRGVAGLIGFRSGR</sequence>